<accession>A0A0E9PZP5</accession>
<protein>
    <submittedName>
        <fullName evidence="1">Uncharacterized protein</fullName>
    </submittedName>
</protein>
<dbReference type="AlphaFoldDB" id="A0A0E9PZP5"/>
<reference evidence="1" key="1">
    <citation type="submission" date="2014-11" db="EMBL/GenBank/DDBJ databases">
        <authorList>
            <person name="Amaro Gonzalez C."/>
        </authorList>
    </citation>
    <scope>NUCLEOTIDE SEQUENCE</scope>
</reference>
<proteinExistence type="predicted"/>
<organism evidence="1">
    <name type="scientific">Anguilla anguilla</name>
    <name type="common">European freshwater eel</name>
    <name type="synonym">Muraena anguilla</name>
    <dbReference type="NCBI Taxonomy" id="7936"/>
    <lineage>
        <taxon>Eukaryota</taxon>
        <taxon>Metazoa</taxon>
        <taxon>Chordata</taxon>
        <taxon>Craniata</taxon>
        <taxon>Vertebrata</taxon>
        <taxon>Euteleostomi</taxon>
        <taxon>Actinopterygii</taxon>
        <taxon>Neopterygii</taxon>
        <taxon>Teleostei</taxon>
        <taxon>Anguilliformes</taxon>
        <taxon>Anguillidae</taxon>
        <taxon>Anguilla</taxon>
    </lineage>
</organism>
<name>A0A0E9PZP5_ANGAN</name>
<dbReference type="EMBL" id="GBXM01099022">
    <property type="protein sequence ID" value="JAH09555.1"/>
    <property type="molecule type" value="Transcribed_RNA"/>
</dbReference>
<sequence>MMACPLCLSMSIEFRSIKTEAKVVEPGALLCC</sequence>
<reference evidence="1" key="2">
    <citation type="journal article" date="2015" name="Fish Shellfish Immunol.">
        <title>Early steps in the European eel (Anguilla anguilla)-Vibrio vulnificus interaction in the gills: Role of the RtxA13 toxin.</title>
        <authorList>
            <person name="Callol A."/>
            <person name="Pajuelo D."/>
            <person name="Ebbesson L."/>
            <person name="Teles M."/>
            <person name="MacKenzie S."/>
            <person name="Amaro C."/>
        </authorList>
    </citation>
    <scope>NUCLEOTIDE SEQUENCE</scope>
</reference>
<evidence type="ECO:0000313" key="1">
    <source>
        <dbReference type="EMBL" id="JAH09555.1"/>
    </source>
</evidence>